<organism evidence="1 2">
    <name type="scientific">Angiostrongylus cantonensis</name>
    <name type="common">Rat lungworm</name>
    <dbReference type="NCBI Taxonomy" id="6313"/>
    <lineage>
        <taxon>Eukaryota</taxon>
        <taxon>Metazoa</taxon>
        <taxon>Ecdysozoa</taxon>
        <taxon>Nematoda</taxon>
        <taxon>Chromadorea</taxon>
        <taxon>Rhabditida</taxon>
        <taxon>Rhabditina</taxon>
        <taxon>Rhabditomorpha</taxon>
        <taxon>Strongyloidea</taxon>
        <taxon>Metastrongylidae</taxon>
        <taxon>Angiostrongylus</taxon>
    </lineage>
</organism>
<reference evidence="1" key="1">
    <citation type="submission" date="2012-09" db="EMBL/GenBank/DDBJ databases">
        <authorList>
            <person name="Martin A.A."/>
        </authorList>
    </citation>
    <scope>NUCLEOTIDE SEQUENCE</scope>
</reference>
<keyword evidence="1" id="KW-1185">Reference proteome</keyword>
<dbReference type="AlphaFoldDB" id="A0A0K0D2L2"/>
<dbReference type="InterPro" id="IPR035927">
    <property type="entry name" value="DUSP-like_sf"/>
</dbReference>
<dbReference type="Gene3D" id="3.30.2230.10">
    <property type="entry name" value="DUSP-like"/>
    <property type="match status" value="1"/>
</dbReference>
<dbReference type="Proteomes" id="UP000035642">
    <property type="component" value="Unassembled WGS sequence"/>
</dbReference>
<accession>A0A0K0D2L2</accession>
<sequence>MTRIDERAGDNTAMDAVVAKKGNDRVTLKELNCLISEVQEYPLKLDSNWLVLDILAGDSYFLRPNLAESIDFHLLPEPVFNRLREVYGLELTSRDYIYRKVVSKNGKPVVEVYPRIVMVYLAKDPSRYCELRLTDDDTLMDLRDRALESLGLSEVPPERLRFYIAHGDNYELIHITLQNVDSYFDTAQKVYIDVCDLDNTWSINHERHRNSKIDFASNSLSSYS</sequence>
<evidence type="ECO:0000313" key="2">
    <source>
        <dbReference type="WBParaSite" id="ACAC_0000430701-mRNA-1"/>
    </source>
</evidence>
<dbReference type="STRING" id="6313.A0A0K0D2L2"/>
<dbReference type="SUPFAM" id="SSF143791">
    <property type="entry name" value="DUSP-like"/>
    <property type="match status" value="1"/>
</dbReference>
<evidence type="ECO:0000313" key="1">
    <source>
        <dbReference type="Proteomes" id="UP000035642"/>
    </source>
</evidence>
<proteinExistence type="predicted"/>
<reference evidence="2" key="2">
    <citation type="submission" date="2017-02" db="UniProtKB">
        <authorList>
            <consortium name="WormBaseParasite"/>
        </authorList>
    </citation>
    <scope>IDENTIFICATION</scope>
</reference>
<protein>
    <submittedName>
        <fullName evidence="2">Ubiquitin-like domain-containing protein</fullName>
    </submittedName>
</protein>
<dbReference type="WBParaSite" id="ACAC_0000430701-mRNA-1">
    <property type="protein sequence ID" value="ACAC_0000430701-mRNA-1"/>
    <property type="gene ID" value="ACAC_0000430701"/>
</dbReference>
<name>A0A0K0D2L2_ANGCA</name>